<dbReference type="AlphaFoldDB" id="A0A5J4V956"/>
<dbReference type="PANTHER" id="PTHR11461:SF211">
    <property type="entry name" value="GH10112P-RELATED"/>
    <property type="match status" value="1"/>
</dbReference>
<protein>
    <recommendedName>
        <fullName evidence="2">Serpin domain-containing protein</fullName>
    </recommendedName>
</protein>
<gene>
    <name evidence="3" type="ORF">EZS28_025510</name>
</gene>
<dbReference type="OrthoDB" id="671595at2759"/>
<evidence type="ECO:0000313" key="3">
    <source>
        <dbReference type="EMBL" id="KAA6378964.1"/>
    </source>
</evidence>
<proteinExistence type="inferred from homology"/>
<organism evidence="3 4">
    <name type="scientific">Streblomastix strix</name>
    <dbReference type="NCBI Taxonomy" id="222440"/>
    <lineage>
        <taxon>Eukaryota</taxon>
        <taxon>Metamonada</taxon>
        <taxon>Preaxostyla</taxon>
        <taxon>Oxymonadida</taxon>
        <taxon>Streblomastigidae</taxon>
        <taxon>Streblomastix</taxon>
    </lineage>
</organism>
<comment type="similarity">
    <text evidence="1">Belongs to the serpin family.</text>
</comment>
<dbReference type="InterPro" id="IPR000215">
    <property type="entry name" value="Serpin_fam"/>
</dbReference>
<dbReference type="InterPro" id="IPR036186">
    <property type="entry name" value="Serpin_sf"/>
</dbReference>
<dbReference type="Proteomes" id="UP000324800">
    <property type="component" value="Unassembled WGS sequence"/>
</dbReference>
<dbReference type="GO" id="GO:0004867">
    <property type="term" value="F:serine-type endopeptidase inhibitor activity"/>
    <property type="evidence" value="ECO:0007669"/>
    <property type="project" value="InterPro"/>
</dbReference>
<dbReference type="SUPFAM" id="SSF56574">
    <property type="entry name" value="Serpins"/>
    <property type="match status" value="1"/>
</dbReference>
<dbReference type="Gene3D" id="2.30.39.10">
    <property type="entry name" value="Alpha-1-antitrypsin, domain 1"/>
    <property type="match status" value="1"/>
</dbReference>
<evidence type="ECO:0000313" key="4">
    <source>
        <dbReference type="Proteomes" id="UP000324800"/>
    </source>
</evidence>
<dbReference type="InterPro" id="IPR023796">
    <property type="entry name" value="Serpin_dom"/>
</dbReference>
<comment type="caution">
    <text evidence="3">The sequence shown here is derived from an EMBL/GenBank/DDBJ whole genome shotgun (WGS) entry which is preliminary data.</text>
</comment>
<name>A0A5J4V956_9EUKA</name>
<sequence>MHKVDLMHYVNLSDVAVITLPLEYKGVEIMFILPHDFSKYALEQAAFKYFSTSGLKQLWEKQTIQRITLDLPKFEIRFKISLKETLKKIGLNRSFSDDAEFPRIAKQHLKITDVIHEAYLKIEEQGTKDFASTSEFQHKGINFDPLVDELIFFKVDRPFNIAIFSTQTYQPILTGMIVNLGEEEKEDNNSENNNDNNNDNEL</sequence>
<reference evidence="3 4" key="1">
    <citation type="submission" date="2019-03" db="EMBL/GenBank/DDBJ databases">
        <title>Single cell metagenomics reveals metabolic interactions within the superorganism composed of flagellate Streblomastix strix and complex community of Bacteroidetes bacteria on its surface.</title>
        <authorList>
            <person name="Treitli S.C."/>
            <person name="Kolisko M."/>
            <person name="Husnik F."/>
            <person name="Keeling P."/>
            <person name="Hampl V."/>
        </authorList>
    </citation>
    <scope>NUCLEOTIDE SEQUENCE [LARGE SCALE GENOMIC DNA]</scope>
    <source>
        <strain evidence="3">ST1C</strain>
    </source>
</reference>
<dbReference type="EMBL" id="SNRW01008799">
    <property type="protein sequence ID" value="KAA6378964.1"/>
    <property type="molecule type" value="Genomic_DNA"/>
</dbReference>
<evidence type="ECO:0000259" key="2">
    <source>
        <dbReference type="Pfam" id="PF00079"/>
    </source>
</evidence>
<dbReference type="Gene3D" id="3.30.497.10">
    <property type="entry name" value="Antithrombin, subunit I, domain 2"/>
    <property type="match status" value="1"/>
</dbReference>
<evidence type="ECO:0000256" key="1">
    <source>
        <dbReference type="ARBA" id="ARBA00009500"/>
    </source>
</evidence>
<feature type="domain" description="Serpin" evidence="2">
    <location>
        <begin position="1"/>
        <end position="179"/>
    </location>
</feature>
<dbReference type="PANTHER" id="PTHR11461">
    <property type="entry name" value="SERINE PROTEASE INHIBITOR, SERPIN"/>
    <property type="match status" value="1"/>
</dbReference>
<dbReference type="Pfam" id="PF00079">
    <property type="entry name" value="Serpin"/>
    <property type="match status" value="1"/>
</dbReference>
<dbReference type="InterPro" id="IPR042185">
    <property type="entry name" value="Serpin_sf_2"/>
</dbReference>
<accession>A0A5J4V956</accession>
<dbReference type="InterPro" id="IPR042178">
    <property type="entry name" value="Serpin_sf_1"/>
</dbReference>
<dbReference type="GO" id="GO:0005615">
    <property type="term" value="C:extracellular space"/>
    <property type="evidence" value="ECO:0007669"/>
    <property type="project" value="InterPro"/>
</dbReference>